<feature type="region of interest" description="Disordered" evidence="1">
    <location>
        <begin position="121"/>
        <end position="177"/>
    </location>
</feature>
<dbReference type="AlphaFoldDB" id="A0A6A3BKZ9"/>
<dbReference type="EMBL" id="VEPZ02000827">
    <property type="protein sequence ID" value="KAE8717263.1"/>
    <property type="molecule type" value="Genomic_DNA"/>
</dbReference>
<protein>
    <submittedName>
        <fullName evidence="2">Uncharacterized protein</fullName>
    </submittedName>
</protein>
<evidence type="ECO:0000313" key="2">
    <source>
        <dbReference type="EMBL" id="KAE8717263.1"/>
    </source>
</evidence>
<dbReference type="Proteomes" id="UP000436088">
    <property type="component" value="Unassembled WGS sequence"/>
</dbReference>
<feature type="compositionally biased region" description="Basic and acidic residues" evidence="1">
    <location>
        <begin position="158"/>
        <end position="177"/>
    </location>
</feature>
<proteinExistence type="predicted"/>
<evidence type="ECO:0000256" key="1">
    <source>
        <dbReference type="SAM" id="MobiDB-lite"/>
    </source>
</evidence>
<feature type="region of interest" description="Disordered" evidence="1">
    <location>
        <begin position="1"/>
        <end position="81"/>
    </location>
</feature>
<evidence type="ECO:0000313" key="3">
    <source>
        <dbReference type="Proteomes" id="UP000436088"/>
    </source>
</evidence>
<name>A0A6A3BKZ9_HIBSY</name>
<organism evidence="2 3">
    <name type="scientific">Hibiscus syriacus</name>
    <name type="common">Rose of Sharon</name>
    <dbReference type="NCBI Taxonomy" id="106335"/>
    <lineage>
        <taxon>Eukaryota</taxon>
        <taxon>Viridiplantae</taxon>
        <taxon>Streptophyta</taxon>
        <taxon>Embryophyta</taxon>
        <taxon>Tracheophyta</taxon>
        <taxon>Spermatophyta</taxon>
        <taxon>Magnoliopsida</taxon>
        <taxon>eudicotyledons</taxon>
        <taxon>Gunneridae</taxon>
        <taxon>Pentapetalae</taxon>
        <taxon>rosids</taxon>
        <taxon>malvids</taxon>
        <taxon>Malvales</taxon>
        <taxon>Malvaceae</taxon>
        <taxon>Malvoideae</taxon>
        <taxon>Hibiscus</taxon>
    </lineage>
</organism>
<accession>A0A6A3BKZ9</accession>
<feature type="compositionally biased region" description="Basic residues" evidence="1">
    <location>
        <begin position="25"/>
        <end position="35"/>
    </location>
</feature>
<sequence>MKQSSKPISSPCRPEKYPPQLMRFLRSKSSSRSRGGHVPVQCSLKERTPPLKPKSHLLSHLHGSGSCQTNLSKSGPPPNRRRKWIADALFCHNFTGKVKVTPQEKWGRSSSLAYRFWEAPLASHGTNEETELESRVSKEEEEEEKPESEEEPICENSNHTEENPDFCKEIEEKNEKE</sequence>
<keyword evidence="3" id="KW-1185">Reference proteome</keyword>
<comment type="caution">
    <text evidence="2">The sequence shown here is derived from an EMBL/GenBank/DDBJ whole genome shotgun (WGS) entry which is preliminary data.</text>
</comment>
<gene>
    <name evidence="2" type="ORF">F3Y22_tig00110054pilonHSYRG00014</name>
</gene>
<dbReference type="OrthoDB" id="785861at2759"/>
<reference evidence="2" key="1">
    <citation type="submission" date="2019-09" db="EMBL/GenBank/DDBJ databases">
        <title>Draft genome information of white flower Hibiscus syriacus.</title>
        <authorList>
            <person name="Kim Y.-M."/>
        </authorList>
    </citation>
    <scope>NUCLEOTIDE SEQUENCE [LARGE SCALE GENOMIC DNA]</scope>
    <source>
        <strain evidence="2">YM2019G1</strain>
    </source>
</reference>
<feature type="compositionally biased region" description="Acidic residues" evidence="1">
    <location>
        <begin position="139"/>
        <end position="153"/>
    </location>
</feature>